<evidence type="ECO:0008006" key="4">
    <source>
        <dbReference type="Google" id="ProtNLM"/>
    </source>
</evidence>
<feature type="transmembrane region" description="Helical" evidence="1">
    <location>
        <begin position="61"/>
        <end position="94"/>
    </location>
</feature>
<name>A0A1F5JPE8_9BACT</name>
<reference evidence="2 3" key="1">
    <citation type="journal article" date="2016" name="Nat. Commun.">
        <title>Thousands of microbial genomes shed light on interconnected biogeochemical processes in an aquifer system.</title>
        <authorList>
            <person name="Anantharaman K."/>
            <person name="Brown C.T."/>
            <person name="Hug L.A."/>
            <person name="Sharon I."/>
            <person name="Castelle C.J."/>
            <person name="Probst A.J."/>
            <person name="Thomas B.C."/>
            <person name="Singh A."/>
            <person name="Wilkins M.J."/>
            <person name="Karaoz U."/>
            <person name="Brodie E.L."/>
            <person name="Williams K.H."/>
            <person name="Hubbard S.S."/>
            <person name="Banfield J.F."/>
        </authorList>
    </citation>
    <scope>NUCLEOTIDE SEQUENCE [LARGE SCALE GENOMIC DNA]</scope>
</reference>
<dbReference type="Proteomes" id="UP000176902">
    <property type="component" value="Unassembled WGS sequence"/>
</dbReference>
<organism evidence="2 3">
    <name type="scientific">Candidatus Daviesbacteria bacterium RIFCSPHIGHO2_02_FULL_36_13</name>
    <dbReference type="NCBI Taxonomy" id="1797768"/>
    <lineage>
        <taxon>Bacteria</taxon>
        <taxon>Candidatus Daviesiibacteriota</taxon>
    </lineage>
</organism>
<feature type="transmembrane region" description="Helical" evidence="1">
    <location>
        <begin position="348"/>
        <end position="366"/>
    </location>
</feature>
<keyword evidence="1" id="KW-0812">Transmembrane</keyword>
<feature type="transmembrane region" description="Helical" evidence="1">
    <location>
        <begin position="115"/>
        <end position="142"/>
    </location>
</feature>
<comment type="caution">
    <text evidence="2">The sequence shown here is derived from an EMBL/GenBank/DDBJ whole genome shotgun (WGS) entry which is preliminary data.</text>
</comment>
<feature type="transmembrane region" description="Helical" evidence="1">
    <location>
        <begin position="294"/>
        <end position="311"/>
    </location>
</feature>
<accession>A0A1F5JPE8</accession>
<protein>
    <recommendedName>
        <fullName evidence="4">Glycosyltransferase RgtA/B/C/D-like domain-containing protein</fullName>
    </recommendedName>
</protein>
<gene>
    <name evidence="2" type="ORF">A3C59_00645</name>
</gene>
<keyword evidence="1" id="KW-1133">Transmembrane helix</keyword>
<feature type="transmembrane region" description="Helical" evidence="1">
    <location>
        <begin position="256"/>
        <end position="274"/>
    </location>
</feature>
<feature type="transmembrane region" description="Helical" evidence="1">
    <location>
        <begin position="183"/>
        <end position="200"/>
    </location>
</feature>
<feature type="transmembrane region" description="Helical" evidence="1">
    <location>
        <begin position="148"/>
        <end position="171"/>
    </location>
</feature>
<dbReference type="STRING" id="1797768.A3C59_00645"/>
<sequence>MKKIWSVLIAAIILRLFLSFFTSHPDLEALAAGGKIVSQGNILNLYDQSSDALVLNYPPLIYWFFGFFNLFLGGLLALLKLPYLFFDLMIGFLLMRMVEPKKGVLVFGIWMFNPVNLYSTYMMGQFDIIPTFFSILSIYFALKNKLNYAALALGMGIAFKLYPVFLIIPLVLLGSSIKDKLKILLLTALPYILSILPYVSSESFRSTALIANQSSKSLYASIPVSGGEAILLFPAFLIFFYLLILRQANKASLWKFYLIPLLLFFTLTHYHPQWLIWMTPFLILDLVVNRFKNIIPVVLIFGSWFGSLFFFDPSLTLGMFAPLNPSLKTIPDIWTLLNINMDFNFSRSMLQTILAGSSIYLIFHFLSNKENA</sequence>
<dbReference type="AlphaFoldDB" id="A0A1F5JPE8"/>
<feature type="transmembrane region" description="Helical" evidence="1">
    <location>
        <begin position="220"/>
        <end position="244"/>
    </location>
</feature>
<proteinExistence type="predicted"/>
<dbReference type="EMBL" id="MFCV01000047">
    <property type="protein sequence ID" value="OGE30476.1"/>
    <property type="molecule type" value="Genomic_DNA"/>
</dbReference>
<evidence type="ECO:0000256" key="1">
    <source>
        <dbReference type="SAM" id="Phobius"/>
    </source>
</evidence>
<evidence type="ECO:0000313" key="2">
    <source>
        <dbReference type="EMBL" id="OGE30476.1"/>
    </source>
</evidence>
<dbReference type="Pfam" id="PF06728">
    <property type="entry name" value="PIG-U"/>
    <property type="match status" value="1"/>
</dbReference>
<keyword evidence="1" id="KW-0472">Membrane</keyword>
<evidence type="ECO:0000313" key="3">
    <source>
        <dbReference type="Proteomes" id="UP000176902"/>
    </source>
</evidence>